<accession>A0A934UUK9</accession>
<evidence type="ECO:0000256" key="2">
    <source>
        <dbReference type="ARBA" id="ARBA00022630"/>
    </source>
</evidence>
<keyword evidence="4" id="KW-0819">tRNA processing</keyword>
<reference evidence="9" key="1">
    <citation type="submission" date="2020-12" db="EMBL/GenBank/DDBJ databases">
        <title>Leucobacter sp. CAS1, isolated from Chromium sludge.</title>
        <authorList>
            <person name="Xu Z."/>
        </authorList>
    </citation>
    <scope>NUCLEOTIDE SEQUENCE</scope>
    <source>
        <strain evidence="9">CSA1</strain>
    </source>
</reference>
<dbReference type="RefSeq" id="WP_200113851.1">
    <property type="nucleotide sequence ID" value="NZ_JAEHOH010000003.1"/>
</dbReference>
<keyword evidence="3" id="KW-0288">FMN</keyword>
<evidence type="ECO:0000259" key="8">
    <source>
        <dbReference type="Pfam" id="PF01207"/>
    </source>
</evidence>
<protein>
    <submittedName>
        <fullName evidence="9">tRNA dihydrouridine synthase DusB</fullName>
    </submittedName>
</protein>
<evidence type="ECO:0000256" key="4">
    <source>
        <dbReference type="ARBA" id="ARBA00022694"/>
    </source>
</evidence>
<organism evidence="9 10">
    <name type="scientific">Leucobacter chromiisoli</name>
    <dbReference type="NCBI Taxonomy" id="2796471"/>
    <lineage>
        <taxon>Bacteria</taxon>
        <taxon>Bacillati</taxon>
        <taxon>Actinomycetota</taxon>
        <taxon>Actinomycetes</taxon>
        <taxon>Micrococcales</taxon>
        <taxon>Microbacteriaceae</taxon>
        <taxon>Leucobacter</taxon>
    </lineage>
</organism>
<dbReference type="SUPFAM" id="SSF51395">
    <property type="entry name" value="FMN-linked oxidoreductases"/>
    <property type="match status" value="1"/>
</dbReference>
<dbReference type="GO" id="GO:0050660">
    <property type="term" value="F:flavin adenine dinucleotide binding"/>
    <property type="evidence" value="ECO:0007669"/>
    <property type="project" value="InterPro"/>
</dbReference>
<feature type="domain" description="DUS-like FMN-binding" evidence="8">
    <location>
        <begin position="35"/>
        <end position="345"/>
    </location>
</feature>
<evidence type="ECO:0000256" key="6">
    <source>
        <dbReference type="ARBA" id="ARBA00023002"/>
    </source>
</evidence>
<evidence type="ECO:0000256" key="5">
    <source>
        <dbReference type="ARBA" id="ARBA00022857"/>
    </source>
</evidence>
<dbReference type="InterPro" id="IPR013785">
    <property type="entry name" value="Aldolase_TIM"/>
</dbReference>
<dbReference type="AlphaFoldDB" id="A0A934UUK9"/>
<evidence type="ECO:0000256" key="1">
    <source>
        <dbReference type="ARBA" id="ARBA00001917"/>
    </source>
</evidence>
<keyword evidence="6" id="KW-0560">Oxidoreductase</keyword>
<evidence type="ECO:0000313" key="10">
    <source>
        <dbReference type="Proteomes" id="UP000608530"/>
    </source>
</evidence>
<dbReference type="InterPro" id="IPR024036">
    <property type="entry name" value="tRNA-dHydroUridine_Synthase_C"/>
</dbReference>
<dbReference type="CDD" id="cd02801">
    <property type="entry name" value="DUS_like_FMN"/>
    <property type="match status" value="1"/>
</dbReference>
<comment type="caution">
    <text evidence="9">The sequence shown here is derived from an EMBL/GenBank/DDBJ whole genome shotgun (WGS) entry which is preliminary data.</text>
</comment>
<name>A0A934UUK9_9MICO</name>
<dbReference type="Proteomes" id="UP000608530">
    <property type="component" value="Unassembled WGS sequence"/>
</dbReference>
<dbReference type="InterPro" id="IPR035587">
    <property type="entry name" value="DUS-like_FMN-bd"/>
</dbReference>
<sequence length="409" mass="44181">MTSQTLTRPDRPSAAASAPSRLRIGPIELDVPVVLAPMAGITNTAFRRLCREYGAGLYVSEMITSRALVERTPASMRLIKHHESETPRSIQLYGVDPRTVADAVRFIVDEDRADHIDLNFGCPVPKVTRRGGGSALPWKRDLFRSIVEQAVRAAGDIPLTVKMRKGIDADHLTYLDAAKAAEDAGVAAIALHGRTANEFYSGHADWSAIATLKEAITSVPILGNGDIWSADDALRMVRETGCDGVVVGRGCLGRPWLFGDLAAAFRAEAGEIGWDEARAATARPALGAVMTALRRHAELLVDFFDGEEDRACRDIRKHVAWYFKGYGVGGDTRRALAMVESLEQMDEIFETMDPAMPYPGEGAEGPRGRAGSPKRPILPMGWLDSRESDSADRAAVAEGERVDGGSDGG</sequence>
<dbReference type="GO" id="GO:0017150">
    <property type="term" value="F:tRNA dihydrouridine synthase activity"/>
    <property type="evidence" value="ECO:0007669"/>
    <property type="project" value="InterPro"/>
</dbReference>
<keyword evidence="5" id="KW-0521">NADP</keyword>
<dbReference type="PROSITE" id="PS01136">
    <property type="entry name" value="UPF0034"/>
    <property type="match status" value="1"/>
</dbReference>
<evidence type="ECO:0000313" key="9">
    <source>
        <dbReference type="EMBL" id="MBK0418037.1"/>
    </source>
</evidence>
<dbReference type="EMBL" id="JAEHOH010000003">
    <property type="protein sequence ID" value="MBK0418037.1"/>
    <property type="molecule type" value="Genomic_DNA"/>
</dbReference>
<proteinExistence type="predicted"/>
<dbReference type="Gene3D" id="1.10.1200.80">
    <property type="entry name" value="Putative flavin oxidoreducatase, domain 2"/>
    <property type="match status" value="1"/>
</dbReference>
<dbReference type="PANTHER" id="PTHR45846:SF1">
    <property type="entry name" value="TRNA-DIHYDROURIDINE(47) SYNTHASE [NAD(P)(+)]-LIKE"/>
    <property type="match status" value="1"/>
</dbReference>
<dbReference type="NCBIfam" id="TIGR00737">
    <property type="entry name" value="nifR3_yhdG"/>
    <property type="match status" value="1"/>
</dbReference>
<dbReference type="Pfam" id="PF01207">
    <property type="entry name" value="Dus"/>
    <property type="match status" value="1"/>
</dbReference>
<dbReference type="InterPro" id="IPR004652">
    <property type="entry name" value="DusB-like"/>
</dbReference>
<dbReference type="InterPro" id="IPR018517">
    <property type="entry name" value="tRNA_hU_synthase_CS"/>
</dbReference>
<keyword evidence="10" id="KW-1185">Reference proteome</keyword>
<evidence type="ECO:0000256" key="3">
    <source>
        <dbReference type="ARBA" id="ARBA00022643"/>
    </source>
</evidence>
<dbReference type="Gene3D" id="3.20.20.70">
    <property type="entry name" value="Aldolase class I"/>
    <property type="match status" value="1"/>
</dbReference>
<dbReference type="PANTHER" id="PTHR45846">
    <property type="entry name" value="TRNA-DIHYDROURIDINE(47) SYNTHASE [NAD(P)(+)]-LIKE"/>
    <property type="match status" value="1"/>
</dbReference>
<evidence type="ECO:0000256" key="7">
    <source>
        <dbReference type="SAM" id="MobiDB-lite"/>
    </source>
</evidence>
<gene>
    <name evidence="9" type="primary">dusB</name>
    <name evidence="9" type="ORF">JD276_03190</name>
</gene>
<feature type="compositionally biased region" description="Basic and acidic residues" evidence="7">
    <location>
        <begin position="398"/>
        <end position="409"/>
    </location>
</feature>
<dbReference type="GO" id="GO:0003723">
    <property type="term" value="F:RNA binding"/>
    <property type="evidence" value="ECO:0007669"/>
    <property type="project" value="TreeGrafter"/>
</dbReference>
<keyword evidence="2" id="KW-0285">Flavoprotein</keyword>
<feature type="region of interest" description="Disordered" evidence="7">
    <location>
        <begin position="356"/>
        <end position="409"/>
    </location>
</feature>
<comment type="cofactor">
    <cofactor evidence="1">
        <name>FMN</name>
        <dbReference type="ChEBI" id="CHEBI:58210"/>
    </cofactor>
</comment>